<name>A0ACB9LXM0_BAUVA</name>
<comment type="caution">
    <text evidence="1">The sequence shown here is derived from an EMBL/GenBank/DDBJ whole genome shotgun (WGS) entry which is preliminary data.</text>
</comment>
<keyword evidence="2" id="KW-1185">Reference proteome</keyword>
<evidence type="ECO:0000313" key="1">
    <source>
        <dbReference type="EMBL" id="KAI4315934.1"/>
    </source>
</evidence>
<gene>
    <name evidence="1" type="ORF">L6164_023963</name>
</gene>
<organism evidence="1 2">
    <name type="scientific">Bauhinia variegata</name>
    <name type="common">Purple orchid tree</name>
    <name type="synonym">Phanera variegata</name>
    <dbReference type="NCBI Taxonomy" id="167791"/>
    <lineage>
        <taxon>Eukaryota</taxon>
        <taxon>Viridiplantae</taxon>
        <taxon>Streptophyta</taxon>
        <taxon>Embryophyta</taxon>
        <taxon>Tracheophyta</taxon>
        <taxon>Spermatophyta</taxon>
        <taxon>Magnoliopsida</taxon>
        <taxon>eudicotyledons</taxon>
        <taxon>Gunneridae</taxon>
        <taxon>Pentapetalae</taxon>
        <taxon>rosids</taxon>
        <taxon>fabids</taxon>
        <taxon>Fabales</taxon>
        <taxon>Fabaceae</taxon>
        <taxon>Cercidoideae</taxon>
        <taxon>Cercideae</taxon>
        <taxon>Bauhiniinae</taxon>
        <taxon>Bauhinia</taxon>
    </lineage>
</organism>
<dbReference type="EMBL" id="CM039435">
    <property type="protein sequence ID" value="KAI4315934.1"/>
    <property type="molecule type" value="Genomic_DNA"/>
</dbReference>
<dbReference type="Proteomes" id="UP000828941">
    <property type="component" value="Chromosome 10"/>
</dbReference>
<evidence type="ECO:0000313" key="2">
    <source>
        <dbReference type="Proteomes" id="UP000828941"/>
    </source>
</evidence>
<sequence length="98" mass="11367">MLYSEMQGSFSSFIYETTTMLMRRIKNERWSSKLNEVVDMMNTSGFGWDDTRKCVMVDSNQVLLEYLEKHPKVGNHVNKEFKRLQGILGKDRANGLGV</sequence>
<accession>A0ACB9LXM0</accession>
<protein>
    <submittedName>
        <fullName evidence="1">Uncharacterized protein</fullName>
    </submittedName>
</protein>
<reference evidence="1 2" key="1">
    <citation type="journal article" date="2022" name="DNA Res.">
        <title>Chromosomal-level genome assembly of the orchid tree Bauhinia variegata (Leguminosae; Cercidoideae) supports the allotetraploid origin hypothesis of Bauhinia.</title>
        <authorList>
            <person name="Zhong Y."/>
            <person name="Chen Y."/>
            <person name="Zheng D."/>
            <person name="Pang J."/>
            <person name="Liu Y."/>
            <person name="Luo S."/>
            <person name="Meng S."/>
            <person name="Qian L."/>
            <person name="Wei D."/>
            <person name="Dai S."/>
            <person name="Zhou R."/>
        </authorList>
    </citation>
    <scope>NUCLEOTIDE SEQUENCE [LARGE SCALE GENOMIC DNA]</scope>
    <source>
        <strain evidence="1">BV-YZ2020</strain>
    </source>
</reference>
<proteinExistence type="predicted"/>